<evidence type="ECO:0000259" key="2">
    <source>
        <dbReference type="PROSITE" id="PS50983"/>
    </source>
</evidence>
<dbReference type="PANTHER" id="PTHR30535:SF4">
    <property type="entry name" value="HEMIN-BINDING PERIPLASMIC PROTEIN HMUT"/>
    <property type="match status" value="1"/>
</dbReference>
<dbReference type="InterPro" id="IPR002491">
    <property type="entry name" value="ABC_transptr_periplasmic_BD"/>
</dbReference>
<dbReference type="PANTHER" id="PTHR30535">
    <property type="entry name" value="VITAMIN B12-BINDING PROTEIN"/>
    <property type="match status" value="1"/>
</dbReference>
<protein>
    <submittedName>
        <fullName evidence="3">Iron complex transport system substrate-binding protein</fullName>
    </submittedName>
</protein>
<dbReference type="EMBL" id="FOUE01000008">
    <property type="protein sequence ID" value="SFM78286.1"/>
    <property type="molecule type" value="Genomic_DNA"/>
</dbReference>
<gene>
    <name evidence="3" type="ORF">SAMN04487963_3687</name>
</gene>
<dbReference type="RefSeq" id="WP_092026702.1">
    <property type="nucleotide sequence ID" value="NZ_FOUE01000008.1"/>
</dbReference>
<keyword evidence="1" id="KW-0732">Signal</keyword>
<dbReference type="Gene3D" id="3.40.50.1980">
    <property type="entry name" value="Nitrogenase molybdenum iron protein domain"/>
    <property type="match status" value="2"/>
</dbReference>
<keyword evidence="4" id="KW-1185">Reference proteome</keyword>
<dbReference type="Pfam" id="PF01497">
    <property type="entry name" value="Peripla_BP_2"/>
    <property type="match status" value="1"/>
</dbReference>
<feature type="chain" id="PRO_5011653245" evidence="1">
    <location>
        <begin position="19"/>
        <end position="286"/>
    </location>
</feature>
<dbReference type="AlphaFoldDB" id="A0A1I4TNP5"/>
<sequence length="286" mass="29889">MRLMVIALAVLVSQGALAASPVGSVSQQRVVSADGAITETIFALGGGASVVGVDTTSTYPAAVQALPKVGYLRALPFEGVLSLQPDRLITTEDAAPEQALGRLERAGVRVERLPIPRTPEQSLARIEQVGALIGRDAAAAELITRLDHELDAVTAQAEARGWRPRVLFILSAGNHGVVFGGAETGADALLQSLNADNAMAAVSGYKPASREAVIASTPDAIVIAEAWPGQFQIDDWPELARLPAWQAGHRYVGDSMFLLGFGPRLPEAMAAVNGVLPSRAVPLDGH</sequence>
<accession>A0A1I4TNP5</accession>
<dbReference type="PROSITE" id="PS50983">
    <property type="entry name" value="FE_B12_PBP"/>
    <property type="match status" value="1"/>
</dbReference>
<feature type="domain" description="Fe/B12 periplasmic-binding" evidence="2">
    <location>
        <begin position="29"/>
        <end position="280"/>
    </location>
</feature>
<dbReference type="Proteomes" id="UP000198519">
    <property type="component" value="Unassembled WGS sequence"/>
</dbReference>
<reference evidence="4" key="1">
    <citation type="submission" date="2016-10" db="EMBL/GenBank/DDBJ databases">
        <authorList>
            <person name="Varghese N."/>
            <person name="Submissions S."/>
        </authorList>
    </citation>
    <scope>NUCLEOTIDE SEQUENCE [LARGE SCALE GENOMIC DNA]</scope>
    <source>
        <strain evidence="4">CGMCC 1.7061</strain>
    </source>
</reference>
<dbReference type="STRING" id="488535.SAMN04487963_3687"/>
<dbReference type="SUPFAM" id="SSF53807">
    <property type="entry name" value="Helical backbone' metal receptor"/>
    <property type="match status" value="1"/>
</dbReference>
<evidence type="ECO:0000313" key="4">
    <source>
        <dbReference type="Proteomes" id="UP000198519"/>
    </source>
</evidence>
<feature type="signal peptide" evidence="1">
    <location>
        <begin position="1"/>
        <end position="18"/>
    </location>
</feature>
<organism evidence="3 4">
    <name type="scientific">Marinobacter zhejiangensis</name>
    <dbReference type="NCBI Taxonomy" id="488535"/>
    <lineage>
        <taxon>Bacteria</taxon>
        <taxon>Pseudomonadati</taxon>
        <taxon>Pseudomonadota</taxon>
        <taxon>Gammaproteobacteria</taxon>
        <taxon>Pseudomonadales</taxon>
        <taxon>Marinobacteraceae</taxon>
        <taxon>Marinobacter</taxon>
    </lineage>
</organism>
<name>A0A1I4TNP5_9GAMM</name>
<evidence type="ECO:0000313" key="3">
    <source>
        <dbReference type="EMBL" id="SFM78286.1"/>
    </source>
</evidence>
<proteinExistence type="predicted"/>
<evidence type="ECO:0000256" key="1">
    <source>
        <dbReference type="SAM" id="SignalP"/>
    </source>
</evidence>
<dbReference type="OrthoDB" id="9797736at2"/>
<dbReference type="InterPro" id="IPR050902">
    <property type="entry name" value="ABC_Transporter_SBP"/>
</dbReference>